<dbReference type="Proteomes" id="UP000030686">
    <property type="component" value="Unassembled WGS sequence"/>
</dbReference>
<sequence length="54" mass="6392">MIRKFLRLEIFEHFRAGDDLRQLICNPFVEVVPNLMGCSTIDFRHVIVDDQLVM</sequence>
<dbReference type="EMBL" id="HG792019">
    <property type="protein sequence ID" value="CDM36862.1"/>
    <property type="molecule type" value="Genomic_DNA"/>
</dbReference>
<gene>
    <name evidence="1" type="ORF">PROQFM164_S05g000695</name>
</gene>
<dbReference type="AlphaFoldDB" id="W6R4W9"/>
<accession>W6R4W9</accession>
<name>W6R4W9_PENRF</name>
<reference evidence="1" key="1">
    <citation type="journal article" date="2014" name="Nat. Commun.">
        <title>Multiple recent horizontal transfers of a large genomic region in cheese making fungi.</title>
        <authorList>
            <person name="Cheeseman K."/>
            <person name="Ropars J."/>
            <person name="Renault P."/>
            <person name="Dupont J."/>
            <person name="Gouzy J."/>
            <person name="Branca A."/>
            <person name="Abraham A.L."/>
            <person name="Ceppi M."/>
            <person name="Conseiller E."/>
            <person name="Debuchy R."/>
            <person name="Malagnac F."/>
            <person name="Goarin A."/>
            <person name="Silar P."/>
            <person name="Lacoste S."/>
            <person name="Sallet E."/>
            <person name="Bensimon A."/>
            <person name="Giraud T."/>
            <person name="Brygoo Y."/>
        </authorList>
    </citation>
    <scope>NUCLEOTIDE SEQUENCE [LARGE SCALE GENOMIC DNA]</scope>
    <source>
        <strain evidence="1">FM164</strain>
    </source>
</reference>
<evidence type="ECO:0000313" key="1">
    <source>
        <dbReference type="EMBL" id="CDM36862.1"/>
    </source>
</evidence>
<evidence type="ECO:0000313" key="2">
    <source>
        <dbReference type="Proteomes" id="UP000030686"/>
    </source>
</evidence>
<proteinExistence type="predicted"/>
<protein>
    <submittedName>
        <fullName evidence="1">Uncharacterized protein</fullName>
    </submittedName>
</protein>
<keyword evidence="2" id="KW-1185">Reference proteome</keyword>
<organism evidence="1 2">
    <name type="scientific">Penicillium roqueforti (strain FM164)</name>
    <dbReference type="NCBI Taxonomy" id="1365484"/>
    <lineage>
        <taxon>Eukaryota</taxon>
        <taxon>Fungi</taxon>
        <taxon>Dikarya</taxon>
        <taxon>Ascomycota</taxon>
        <taxon>Pezizomycotina</taxon>
        <taxon>Eurotiomycetes</taxon>
        <taxon>Eurotiomycetidae</taxon>
        <taxon>Eurotiales</taxon>
        <taxon>Aspergillaceae</taxon>
        <taxon>Penicillium</taxon>
    </lineage>
</organism>